<dbReference type="SFLD" id="SFLDG01129">
    <property type="entry name" value="C1.5:_HAD__Beta-PGM__Phosphata"/>
    <property type="match status" value="1"/>
</dbReference>
<dbReference type="InterPro" id="IPR023198">
    <property type="entry name" value="PGP-like_dom2"/>
</dbReference>
<dbReference type="Proteomes" id="UP000244069">
    <property type="component" value="Unassembled WGS sequence"/>
</dbReference>
<name>A0A2T6ABK7_9RHOB</name>
<dbReference type="RefSeq" id="WP_107978407.1">
    <property type="nucleotide sequence ID" value="NZ_BMEZ01000029.1"/>
</dbReference>
<evidence type="ECO:0000313" key="1">
    <source>
        <dbReference type="EMBL" id="PTX41205.1"/>
    </source>
</evidence>
<dbReference type="Gene3D" id="3.40.50.1000">
    <property type="entry name" value="HAD superfamily/HAD-like"/>
    <property type="match status" value="1"/>
</dbReference>
<dbReference type="InterPro" id="IPR050155">
    <property type="entry name" value="HAD-like_hydrolase_sf"/>
</dbReference>
<gene>
    <name evidence="1" type="ORF">C8N44_13146</name>
</gene>
<dbReference type="AlphaFoldDB" id="A0A2T6ABK7"/>
<dbReference type="SFLD" id="SFLDS00003">
    <property type="entry name" value="Haloacid_Dehalogenase"/>
    <property type="match status" value="1"/>
</dbReference>
<dbReference type="PANTHER" id="PTHR43434:SF22">
    <property type="entry name" value="PHOSPHOGLYCOLATE PHOSPHATASE"/>
    <property type="match status" value="1"/>
</dbReference>
<dbReference type="NCBIfam" id="TIGR01549">
    <property type="entry name" value="HAD-SF-IA-v1"/>
    <property type="match status" value="1"/>
</dbReference>
<dbReference type="SUPFAM" id="SSF56784">
    <property type="entry name" value="HAD-like"/>
    <property type="match status" value="1"/>
</dbReference>
<accession>A0A2T6ABK7</accession>
<dbReference type="InterPro" id="IPR036412">
    <property type="entry name" value="HAD-like_sf"/>
</dbReference>
<reference evidence="1 2" key="1">
    <citation type="submission" date="2018-04" db="EMBL/GenBank/DDBJ databases">
        <title>Genomic Encyclopedia of Archaeal and Bacterial Type Strains, Phase II (KMG-II): from individual species to whole genera.</title>
        <authorList>
            <person name="Goeker M."/>
        </authorList>
    </citation>
    <scope>NUCLEOTIDE SEQUENCE [LARGE SCALE GENOMIC DNA]</scope>
    <source>
        <strain evidence="1 2">DSM 29329</strain>
    </source>
</reference>
<comment type="caution">
    <text evidence="1">The sequence shown here is derived from an EMBL/GenBank/DDBJ whole genome shotgun (WGS) entry which is preliminary data.</text>
</comment>
<dbReference type="PANTHER" id="PTHR43434">
    <property type="entry name" value="PHOSPHOGLYCOLATE PHOSPHATASE"/>
    <property type="match status" value="1"/>
</dbReference>
<dbReference type="GO" id="GO:0006281">
    <property type="term" value="P:DNA repair"/>
    <property type="evidence" value="ECO:0007669"/>
    <property type="project" value="TreeGrafter"/>
</dbReference>
<dbReference type="InterPro" id="IPR023214">
    <property type="entry name" value="HAD_sf"/>
</dbReference>
<dbReference type="PRINTS" id="PR00413">
    <property type="entry name" value="HADHALOGNASE"/>
</dbReference>
<keyword evidence="2" id="KW-1185">Reference proteome</keyword>
<dbReference type="GO" id="GO:0008967">
    <property type="term" value="F:phosphoglycolate phosphatase activity"/>
    <property type="evidence" value="ECO:0007669"/>
    <property type="project" value="TreeGrafter"/>
</dbReference>
<dbReference type="Pfam" id="PF00702">
    <property type="entry name" value="Hydrolase"/>
    <property type="match status" value="1"/>
</dbReference>
<organism evidence="1 2">
    <name type="scientific">Allosediminivita pacifica</name>
    <dbReference type="NCBI Taxonomy" id="1267769"/>
    <lineage>
        <taxon>Bacteria</taxon>
        <taxon>Pseudomonadati</taxon>
        <taxon>Pseudomonadota</taxon>
        <taxon>Alphaproteobacteria</taxon>
        <taxon>Rhodobacterales</taxon>
        <taxon>Paracoccaceae</taxon>
        <taxon>Allosediminivita</taxon>
    </lineage>
</organism>
<dbReference type="OrthoDB" id="9797743at2"/>
<proteinExistence type="predicted"/>
<evidence type="ECO:0000313" key="2">
    <source>
        <dbReference type="Proteomes" id="UP000244069"/>
    </source>
</evidence>
<dbReference type="InterPro" id="IPR006439">
    <property type="entry name" value="HAD-SF_hydro_IA"/>
</dbReference>
<sequence length="239" mass="24770">MNSPAISAILFDKDGTLFDFAATWNGWAANLITRLSEGDPACARALATALRFDLAKTAFEPDSPVIAGSGAEVARLIADALAESDTQAIEEILSEEAETAPLAEPVPLAPLMLRLRRSGLKLGVATNDSEAAARSHLSRAGIDATLHFIAGYDSGHGAKPDPGPLLAFADAMGLPPSACAMVGDSTHDLAAAKAAGFRAVGVLTGPARAAELAPFAEVVFPDIGHLEDWLVRQRPPSPL</sequence>
<protein>
    <submittedName>
        <fullName evidence="1">Phosphoglycolate phosphatase</fullName>
    </submittedName>
</protein>
<dbReference type="EMBL" id="QBKN01000031">
    <property type="protein sequence ID" value="PTX41205.1"/>
    <property type="molecule type" value="Genomic_DNA"/>
</dbReference>
<dbReference type="Gene3D" id="1.10.150.240">
    <property type="entry name" value="Putative phosphatase, domain 2"/>
    <property type="match status" value="1"/>
</dbReference>